<protein>
    <submittedName>
        <fullName evidence="2">Uncharacterized protein</fullName>
    </submittedName>
</protein>
<evidence type="ECO:0000313" key="2">
    <source>
        <dbReference type="EMBL" id="MCA9382474.1"/>
    </source>
</evidence>
<evidence type="ECO:0000313" key="3">
    <source>
        <dbReference type="Proteomes" id="UP000782843"/>
    </source>
</evidence>
<proteinExistence type="predicted"/>
<reference evidence="2" key="1">
    <citation type="submission" date="2020-04" db="EMBL/GenBank/DDBJ databases">
        <authorList>
            <person name="Zhang T."/>
        </authorList>
    </citation>
    <scope>NUCLEOTIDE SEQUENCE</scope>
    <source>
        <strain evidence="2">HKST-UBA10</strain>
    </source>
</reference>
<dbReference type="EMBL" id="JAGQLG010000145">
    <property type="protein sequence ID" value="MCA9382474.1"/>
    <property type="molecule type" value="Genomic_DNA"/>
</dbReference>
<organism evidence="2 3">
    <name type="scientific">Candidatus Dojkabacteria bacterium</name>
    <dbReference type="NCBI Taxonomy" id="2099670"/>
    <lineage>
        <taxon>Bacteria</taxon>
        <taxon>Candidatus Dojkabacteria</taxon>
    </lineage>
</organism>
<accession>A0A955L3V3</accession>
<sequence length="274" mass="30337">MAITESTKTVDIIAGEVRKINEAEQQEAAAFRGLVSGEVQPNRGSLLDFANLRIQRANLMIEQRADGNSPTIEFWRAYTRRPLTYHEDAHIDVGGNNASIVRNLENRAANPDISYSVIAHTEFGMHADNLLQEASALALVMNQNGEQEGQTLDEVAYRMENVALAMRPFIIERGLVSIAIGVELENLGIESEDKIYRTVDDLIDMASDQPTRNRISALFDRLDGCDEVITVINKIATEKDGPAPQVPEATWYDGGNETGSTQDLSKQYDRSIKA</sequence>
<reference evidence="2" key="2">
    <citation type="journal article" date="2021" name="Microbiome">
        <title>Successional dynamics and alternative stable states in a saline activated sludge microbial community over 9 years.</title>
        <authorList>
            <person name="Wang Y."/>
            <person name="Ye J."/>
            <person name="Ju F."/>
            <person name="Liu L."/>
            <person name="Boyd J.A."/>
            <person name="Deng Y."/>
            <person name="Parks D.H."/>
            <person name="Jiang X."/>
            <person name="Yin X."/>
            <person name="Woodcroft B.J."/>
            <person name="Tyson G.W."/>
            <person name="Hugenholtz P."/>
            <person name="Polz M.F."/>
            <person name="Zhang T."/>
        </authorList>
    </citation>
    <scope>NUCLEOTIDE SEQUENCE</scope>
    <source>
        <strain evidence="2">HKST-UBA10</strain>
    </source>
</reference>
<evidence type="ECO:0000256" key="1">
    <source>
        <dbReference type="SAM" id="MobiDB-lite"/>
    </source>
</evidence>
<gene>
    <name evidence="2" type="ORF">KC660_03650</name>
</gene>
<feature type="region of interest" description="Disordered" evidence="1">
    <location>
        <begin position="239"/>
        <end position="274"/>
    </location>
</feature>
<dbReference type="Proteomes" id="UP000782843">
    <property type="component" value="Unassembled WGS sequence"/>
</dbReference>
<comment type="caution">
    <text evidence="2">The sequence shown here is derived from an EMBL/GenBank/DDBJ whole genome shotgun (WGS) entry which is preliminary data.</text>
</comment>
<dbReference type="AlphaFoldDB" id="A0A955L3V3"/>
<name>A0A955L3V3_9BACT</name>